<dbReference type="VEuPathDB" id="FungiDB:PHYBLDRAFT_166575"/>
<dbReference type="GeneID" id="28996342"/>
<reference evidence="2" key="1">
    <citation type="submission" date="2015-06" db="EMBL/GenBank/DDBJ databases">
        <title>Expansion of signal transduction pathways in fungi by whole-genome duplication.</title>
        <authorList>
            <consortium name="DOE Joint Genome Institute"/>
            <person name="Corrochano L.M."/>
            <person name="Kuo A."/>
            <person name="Marcet-Houben M."/>
            <person name="Polaino S."/>
            <person name="Salamov A."/>
            <person name="Villalobos J.M."/>
            <person name="Alvarez M.I."/>
            <person name="Avalos J."/>
            <person name="Benito E.P."/>
            <person name="Benoit I."/>
            <person name="Burger G."/>
            <person name="Camino L.P."/>
            <person name="Canovas D."/>
            <person name="Cerda-Olmedo E."/>
            <person name="Cheng J.-F."/>
            <person name="Dominguez A."/>
            <person name="Elias M."/>
            <person name="Eslava A.P."/>
            <person name="Glaser F."/>
            <person name="Grimwood J."/>
            <person name="Gutierrez G."/>
            <person name="Heitman J."/>
            <person name="Henrissat B."/>
            <person name="Iturriaga E.A."/>
            <person name="Lang B.F."/>
            <person name="Lavin J.L."/>
            <person name="Lee S."/>
            <person name="Li W."/>
            <person name="Lindquist E."/>
            <person name="Lopez-Garcia S."/>
            <person name="Luque E.M."/>
            <person name="Marcos A.T."/>
            <person name="Martin J."/>
            <person name="McCluskey K."/>
            <person name="Medina H.R."/>
            <person name="Miralles-Duran A."/>
            <person name="Miyazaki A."/>
            <person name="Munoz-Torres E."/>
            <person name="Oguiza J.A."/>
            <person name="Ohm R."/>
            <person name="Olmedo M."/>
            <person name="Orejas M."/>
            <person name="Ortiz-Castellanos L."/>
            <person name="Pisabarro A.G."/>
            <person name="Rodriguez-Romero J."/>
            <person name="Ruiz-Herrera J."/>
            <person name="Ruiz-Vazquez R."/>
            <person name="Sanz C."/>
            <person name="Schackwitz W."/>
            <person name="Schmutz J."/>
            <person name="Shahriari M."/>
            <person name="Shelest E."/>
            <person name="Silva-Franco F."/>
            <person name="Soanes D."/>
            <person name="Syed K."/>
            <person name="Tagua V.G."/>
            <person name="Talbot N.J."/>
            <person name="Thon M."/>
            <person name="De vries R.P."/>
            <person name="Wiebenga A."/>
            <person name="Yadav J.S."/>
            <person name="Braun E.L."/>
            <person name="Baker S."/>
            <person name="Garre V."/>
            <person name="Horwitz B."/>
            <person name="Torres-Martinez S."/>
            <person name="Idnurm A."/>
            <person name="Herrera-Estrella A."/>
            <person name="Gabaldon T."/>
            <person name="Grigoriev I.V."/>
        </authorList>
    </citation>
    <scope>NUCLEOTIDE SEQUENCE [LARGE SCALE GENOMIC DNA]</scope>
    <source>
        <strain evidence="2">NRRL 1555(-)</strain>
    </source>
</reference>
<dbReference type="OrthoDB" id="2379842at2759"/>
<dbReference type="EMBL" id="KV440977">
    <property type="protein sequence ID" value="OAD75321.1"/>
    <property type="molecule type" value="Genomic_DNA"/>
</dbReference>
<keyword evidence="2" id="KW-1185">Reference proteome</keyword>
<evidence type="ECO:0008006" key="3">
    <source>
        <dbReference type="Google" id="ProtNLM"/>
    </source>
</evidence>
<sequence length="280" mass="31599">MAKVNDLINNVSNLKDHPEVAFPLSSQIKASGRPKHSEIRKILKEGLIDVMNELLEEKPLKKTIKNIKKETQFAENKSLSKKLTNILLELKGLTTSQMTTDQIDQAAISLTFNPKSDGWCGFRVFAHLKEGGEDQFPLVTKKMLVTMATHSELYEQNLGMDIAEVTKVIPFGSDIDPAIGKNIPSCPSSMWFSAPDCAQIIAETYNELVFVYSDDRSVLSITFFPLHDQKPLKRKPLPMVLHHVYGCHWTTIKVKPHVHRSLSEIVSLNVLNYCSQKKKK</sequence>
<gene>
    <name evidence="1" type="ORF">PHYBLDRAFT_166575</name>
</gene>
<protein>
    <recommendedName>
        <fullName evidence="3">OTU domain-containing protein</fullName>
    </recommendedName>
</protein>
<evidence type="ECO:0000313" key="2">
    <source>
        <dbReference type="Proteomes" id="UP000077315"/>
    </source>
</evidence>
<dbReference type="InParanoid" id="A0A163ARQ2"/>
<name>A0A163ARQ2_PHYB8</name>
<organism evidence="1 2">
    <name type="scientific">Phycomyces blakesleeanus (strain ATCC 8743b / DSM 1359 / FGSC 10004 / NBRC 33097 / NRRL 1555)</name>
    <dbReference type="NCBI Taxonomy" id="763407"/>
    <lineage>
        <taxon>Eukaryota</taxon>
        <taxon>Fungi</taxon>
        <taxon>Fungi incertae sedis</taxon>
        <taxon>Mucoromycota</taxon>
        <taxon>Mucoromycotina</taxon>
        <taxon>Mucoromycetes</taxon>
        <taxon>Mucorales</taxon>
        <taxon>Phycomycetaceae</taxon>
        <taxon>Phycomyces</taxon>
    </lineage>
</organism>
<dbReference type="STRING" id="763407.A0A163ARQ2"/>
<proteinExistence type="predicted"/>
<accession>A0A163ARQ2</accession>
<dbReference type="RefSeq" id="XP_018293361.1">
    <property type="nucleotide sequence ID" value="XM_018435436.1"/>
</dbReference>
<evidence type="ECO:0000313" key="1">
    <source>
        <dbReference type="EMBL" id="OAD75321.1"/>
    </source>
</evidence>
<dbReference type="CDD" id="cd22744">
    <property type="entry name" value="OTU"/>
    <property type="match status" value="1"/>
</dbReference>
<dbReference type="AlphaFoldDB" id="A0A163ARQ2"/>
<dbReference type="Proteomes" id="UP000077315">
    <property type="component" value="Unassembled WGS sequence"/>
</dbReference>